<dbReference type="InterPro" id="IPR035396">
    <property type="entry name" value="Bac_rhamnosid6H"/>
</dbReference>
<evidence type="ECO:0000256" key="3">
    <source>
        <dbReference type="ARBA" id="ARBA00022801"/>
    </source>
</evidence>
<dbReference type="InterPro" id="IPR008928">
    <property type="entry name" value="6-hairpin_glycosidase_sf"/>
</dbReference>
<dbReference type="Gene3D" id="1.50.10.10">
    <property type="match status" value="1"/>
</dbReference>
<dbReference type="InterPro" id="IPR016007">
    <property type="entry name" value="Alpha_rhamnosid"/>
</dbReference>
<dbReference type="AlphaFoldDB" id="A0A068NVB4"/>
<dbReference type="PIRSF" id="PIRSF010631">
    <property type="entry name" value="A-rhamnsds"/>
    <property type="match status" value="1"/>
</dbReference>
<dbReference type="KEGG" id="fgi:OP10G_2146"/>
<dbReference type="InterPro" id="IPR013737">
    <property type="entry name" value="Bac_rhamnosid_N"/>
</dbReference>
<dbReference type="Pfam" id="PF17389">
    <property type="entry name" value="Bac_rhamnosid6H"/>
    <property type="match status" value="1"/>
</dbReference>
<evidence type="ECO:0000313" key="9">
    <source>
        <dbReference type="Proteomes" id="UP000027982"/>
    </source>
</evidence>
<keyword evidence="9" id="KW-1185">Reference proteome</keyword>
<dbReference type="EMBL" id="CP007139">
    <property type="protein sequence ID" value="AIE85514.1"/>
    <property type="molecule type" value="Genomic_DNA"/>
</dbReference>
<dbReference type="InterPro" id="IPR012341">
    <property type="entry name" value="6hp_glycosidase-like_sf"/>
</dbReference>
<dbReference type="Pfam" id="PF25788">
    <property type="entry name" value="Ig_Rha78A_N"/>
    <property type="match status" value="1"/>
</dbReference>
<dbReference type="eggNOG" id="COG3408">
    <property type="taxonomic scope" value="Bacteria"/>
</dbReference>
<evidence type="ECO:0000313" key="8">
    <source>
        <dbReference type="EMBL" id="AIE85514.1"/>
    </source>
</evidence>
<dbReference type="InterPro" id="IPR008902">
    <property type="entry name" value="Rhamnosid_concanavalin"/>
</dbReference>
<dbReference type="Pfam" id="PF17390">
    <property type="entry name" value="Bac_rhamnosid_C"/>
    <property type="match status" value="1"/>
</dbReference>
<dbReference type="SUPFAM" id="SSF48208">
    <property type="entry name" value="Six-hairpin glycosidases"/>
    <property type="match status" value="1"/>
</dbReference>
<dbReference type="Pfam" id="PF05592">
    <property type="entry name" value="Bac_rhamnosid"/>
    <property type="match status" value="1"/>
</dbReference>
<proteinExistence type="predicted"/>
<evidence type="ECO:0000259" key="6">
    <source>
        <dbReference type="Pfam" id="PF17389"/>
    </source>
</evidence>
<sequence>MTLLSLLALGAVAITPIHLKCEYQIDPLGIDATRPRLSWELEAAGYGAKQTAYQVRVATTPLKLSKPDLWDSLQVTSGETINLEYGGRALSSSERVSWSVRVWDEHGKASPWSPPATWTMGVLSPADWEAKWIAAAGAEKETLELQKVFKVRPGLRRALAHVCGLGQYELAINGDKVGEEAFSPGWTNYRKTCLYDTRDITRQLRRGDNIANLLLGNGMYRVHGGRYTKFTGSFGPLCAIGQIRLEYADGTTDLVGTDETWQCRPGPITFSSVYGGEDYDGRRVGVGDWEPVRIIKGPGGELHGSNRAAPPINAFDLLKPKSSKEISSTTDVYDMGQNASLMPFLVASGPAGSIVRITPAELVKEDGTVDRSSVGGGQAYWQYTLAGKGKESYFPHFFYHGCRYLQVERIAADNGDLPTVQTVEAVVVHSASPAVGTFDCSNQLFNRIHTLVRWAQRSNMVSVLTDCPHRERLGWLEQYHLNGPALRYEFDLARLFEKGMSDMADSQLASGLIPDIAPEYTVFQGGFRDSPEWGSAYVLVPWQQYLWTGDIGLLRRHYDGMKRYVAYLQGKSKNGIVSHGLGDWYDLGPGAPGYAQLTPIPLTATAFFYQDTVILAQVARRLELADDAVRLERQAAEIRSAFNREFYDPTKGYYATGSQTANAIPLVMGLAERENRSSVLGKIVADVRDHGDALTAGDVGYRYLLRALADGDRSDVVFDMNKGDEHPGYGYQLKMGATSLTEAWDAGRSSSQNHFMLGQINEWFYHDLAGIAPSEVGPGFRHIVFHPAVVGDIKWVDATFASVRGMIESHWKVRGKQITYEVLVPPNCTADIYVPSSDAKSVRVVTGSAWATSVAEGVYHVPAGRYVFTADAP</sequence>
<dbReference type="GO" id="GO:0005975">
    <property type="term" value="P:carbohydrate metabolic process"/>
    <property type="evidence" value="ECO:0007669"/>
    <property type="project" value="InterPro"/>
</dbReference>
<accession>A0A068NVB4</accession>
<organism evidence="8 9">
    <name type="scientific">Fimbriimonas ginsengisoli Gsoil 348</name>
    <dbReference type="NCBI Taxonomy" id="661478"/>
    <lineage>
        <taxon>Bacteria</taxon>
        <taxon>Bacillati</taxon>
        <taxon>Armatimonadota</taxon>
        <taxon>Fimbriimonadia</taxon>
        <taxon>Fimbriimonadales</taxon>
        <taxon>Fimbriimonadaceae</taxon>
        <taxon>Fimbriimonas</taxon>
    </lineage>
</organism>
<dbReference type="Gene3D" id="2.60.40.10">
    <property type="entry name" value="Immunoglobulins"/>
    <property type="match status" value="1"/>
</dbReference>
<dbReference type="Proteomes" id="UP000027982">
    <property type="component" value="Chromosome"/>
</dbReference>
<dbReference type="PANTHER" id="PTHR33307">
    <property type="entry name" value="ALPHA-RHAMNOSIDASE (EUROFUNG)"/>
    <property type="match status" value="1"/>
</dbReference>
<feature type="domain" description="Alpha-L-rhamnosidase C-terminal" evidence="7">
    <location>
        <begin position="770"/>
        <end position="845"/>
    </location>
</feature>
<evidence type="ECO:0000256" key="1">
    <source>
        <dbReference type="ARBA" id="ARBA00001445"/>
    </source>
</evidence>
<feature type="domain" description="Alpha-L-rhamnosidase six-hairpin glycosidase" evidence="6">
    <location>
        <begin position="435"/>
        <end position="766"/>
    </location>
</feature>
<dbReference type="EC" id="3.2.1.40" evidence="2"/>
<reference evidence="8 9" key="1">
    <citation type="journal article" date="2014" name="PLoS ONE">
        <title>The first complete genome sequence of the class fimbriimonadia in the phylum armatimonadetes.</title>
        <authorList>
            <person name="Hu Z.Y."/>
            <person name="Wang Y.Z."/>
            <person name="Im W.T."/>
            <person name="Wang S.Y."/>
            <person name="Zhao G.P."/>
            <person name="Zheng H.J."/>
            <person name="Quan Z.X."/>
        </authorList>
    </citation>
    <scope>NUCLEOTIDE SEQUENCE [LARGE SCALE GENOMIC DNA]</scope>
    <source>
        <strain evidence="8">Gsoil 348</strain>
    </source>
</reference>
<protein>
    <recommendedName>
        <fullName evidence="2">alpha-L-rhamnosidase</fullName>
        <ecNumber evidence="2">3.2.1.40</ecNumber>
    </recommendedName>
</protein>
<evidence type="ECO:0000259" key="5">
    <source>
        <dbReference type="Pfam" id="PF08531"/>
    </source>
</evidence>
<dbReference type="STRING" id="661478.OP10G_2146"/>
<evidence type="ECO:0000259" key="4">
    <source>
        <dbReference type="Pfam" id="PF05592"/>
    </source>
</evidence>
<name>A0A068NVB4_FIMGI</name>
<dbReference type="InterPro" id="IPR035398">
    <property type="entry name" value="Bac_rhamnosid_C"/>
</dbReference>
<dbReference type="InterPro" id="IPR013783">
    <property type="entry name" value="Ig-like_fold"/>
</dbReference>
<evidence type="ECO:0000259" key="7">
    <source>
        <dbReference type="Pfam" id="PF17390"/>
    </source>
</evidence>
<dbReference type="HOGENOM" id="CLU_002926_1_1_0"/>
<dbReference type="OrthoDB" id="9766741at2"/>
<dbReference type="Gene3D" id="2.60.420.10">
    <property type="entry name" value="Maltose phosphorylase, domain 3"/>
    <property type="match status" value="1"/>
</dbReference>
<comment type="catalytic activity">
    <reaction evidence="1">
        <text>Hydrolysis of terminal non-reducing alpha-L-rhamnose residues in alpha-L-rhamnosides.</text>
        <dbReference type="EC" id="3.2.1.40"/>
    </reaction>
</comment>
<gene>
    <name evidence="8" type="ORF">OP10G_2146</name>
</gene>
<feature type="domain" description="Bacterial alpha-L-rhamnosidase N-terminal" evidence="5">
    <location>
        <begin position="156"/>
        <end position="286"/>
    </location>
</feature>
<keyword evidence="3" id="KW-0378">Hydrolase</keyword>
<dbReference type="RefSeq" id="WP_025225919.1">
    <property type="nucleotide sequence ID" value="NZ_CP007139.1"/>
</dbReference>
<dbReference type="PANTHER" id="PTHR33307:SF11">
    <property type="entry name" value="ALPHA-L-RHAMNOSIDASE"/>
    <property type="match status" value="1"/>
</dbReference>
<dbReference type="Pfam" id="PF08531">
    <property type="entry name" value="Bac_rhamnosid_N"/>
    <property type="match status" value="1"/>
</dbReference>
<evidence type="ECO:0000256" key="2">
    <source>
        <dbReference type="ARBA" id="ARBA00012652"/>
    </source>
</evidence>
<feature type="domain" description="Alpha-L-rhamnosidase concanavalin-like" evidence="4">
    <location>
        <begin position="325"/>
        <end position="429"/>
    </location>
</feature>
<dbReference type="Gene3D" id="2.60.120.260">
    <property type="entry name" value="Galactose-binding domain-like"/>
    <property type="match status" value="2"/>
</dbReference>
<dbReference type="GO" id="GO:0030596">
    <property type="term" value="F:alpha-L-rhamnosidase activity"/>
    <property type="evidence" value="ECO:0007669"/>
    <property type="project" value="UniProtKB-EC"/>
</dbReference>